<reference evidence="4 5" key="1">
    <citation type="journal article" date="2023" name="Commun. Biol.">
        <title>Reorganization of the ancestral sex-determining regions during the evolution of trioecy in Pleodorina starrii.</title>
        <authorList>
            <person name="Takahashi K."/>
            <person name="Suzuki S."/>
            <person name="Kawai-Toyooka H."/>
            <person name="Yamamoto K."/>
            <person name="Hamaji T."/>
            <person name="Ootsuki R."/>
            <person name="Yamaguchi H."/>
            <person name="Kawachi M."/>
            <person name="Higashiyama T."/>
            <person name="Nozaki H."/>
        </authorList>
    </citation>
    <scope>NUCLEOTIDE SEQUENCE [LARGE SCALE GENOMIC DNA]</scope>
    <source>
        <strain evidence="4 5">NIES-4479</strain>
    </source>
</reference>
<accession>A0A9W6C2E4</accession>
<feature type="domain" description="DUF8175" evidence="3">
    <location>
        <begin position="131"/>
        <end position="317"/>
    </location>
</feature>
<sequence length="335" mass="35599">MLTNTLNALMIPAINATPTQPPGMENVTMILGWILWAAGLVLFVYFIFGLVTAGRNRRRGDEVEAPGDPPMDTNNNDATRTRPRWFGPALIALVLLLVGVAGWIIRDLTAPNEAEAPTAPAASTAPTAGAAESAAPASGEDFAWDCQAQLSTDTSSVADEAPEVQDWVAAGYSVVPSSPEFGGCERRDSGLRVGYAHSEAGALMAAATYAMALDPSVSEEAAEDVEVAMVEGPNRDQIEEKAQRIRDGLEQGDDGTTTASSTLLGYSQLNYTDEAASYQLVYSFPSGNGLEEKALAQADLVWEDGDWKLDPASGTKMMTADLHQGQPYIEWGPKV</sequence>
<evidence type="ECO:0000256" key="2">
    <source>
        <dbReference type="SAM" id="Phobius"/>
    </source>
</evidence>
<dbReference type="AlphaFoldDB" id="A0A9W6C2E4"/>
<keyword evidence="5" id="KW-1185">Reference proteome</keyword>
<dbReference type="InterPro" id="IPR058488">
    <property type="entry name" value="DUF8175"/>
</dbReference>
<gene>
    <name evidence="4" type="primary">PLESTB003746</name>
    <name evidence="4" type="ORF">PLESTB_001919300</name>
</gene>
<keyword evidence="2" id="KW-1133">Transmembrane helix</keyword>
<proteinExistence type="predicted"/>
<protein>
    <recommendedName>
        <fullName evidence="3">DUF8175 domain-containing protein</fullName>
    </recommendedName>
</protein>
<dbReference type="EMBL" id="BRXU01000067">
    <property type="protein sequence ID" value="GLC62612.1"/>
    <property type="molecule type" value="Genomic_DNA"/>
</dbReference>
<feature type="transmembrane region" description="Helical" evidence="2">
    <location>
        <begin position="85"/>
        <end position="105"/>
    </location>
</feature>
<evidence type="ECO:0000256" key="1">
    <source>
        <dbReference type="SAM" id="MobiDB-lite"/>
    </source>
</evidence>
<evidence type="ECO:0000259" key="3">
    <source>
        <dbReference type="Pfam" id="PF26526"/>
    </source>
</evidence>
<dbReference type="Pfam" id="PF26526">
    <property type="entry name" value="DUF8175"/>
    <property type="match status" value="1"/>
</dbReference>
<feature type="region of interest" description="Disordered" evidence="1">
    <location>
        <begin position="58"/>
        <end position="80"/>
    </location>
</feature>
<organism evidence="4 5">
    <name type="scientific">Pleodorina starrii</name>
    <dbReference type="NCBI Taxonomy" id="330485"/>
    <lineage>
        <taxon>Eukaryota</taxon>
        <taxon>Viridiplantae</taxon>
        <taxon>Chlorophyta</taxon>
        <taxon>core chlorophytes</taxon>
        <taxon>Chlorophyceae</taxon>
        <taxon>CS clade</taxon>
        <taxon>Chlamydomonadales</taxon>
        <taxon>Volvocaceae</taxon>
        <taxon>Pleodorina</taxon>
    </lineage>
</organism>
<feature type="transmembrane region" description="Helical" evidence="2">
    <location>
        <begin position="30"/>
        <end position="51"/>
    </location>
</feature>
<dbReference type="Proteomes" id="UP001165080">
    <property type="component" value="Unassembled WGS sequence"/>
</dbReference>
<feature type="region of interest" description="Disordered" evidence="1">
    <location>
        <begin position="114"/>
        <end position="136"/>
    </location>
</feature>
<name>A0A9W6C2E4_9CHLO</name>
<evidence type="ECO:0000313" key="5">
    <source>
        <dbReference type="Proteomes" id="UP001165080"/>
    </source>
</evidence>
<keyword evidence="2" id="KW-0812">Transmembrane</keyword>
<keyword evidence="2" id="KW-0472">Membrane</keyword>
<evidence type="ECO:0000313" key="4">
    <source>
        <dbReference type="EMBL" id="GLC62612.1"/>
    </source>
</evidence>
<comment type="caution">
    <text evidence="4">The sequence shown here is derived from an EMBL/GenBank/DDBJ whole genome shotgun (WGS) entry which is preliminary data.</text>
</comment>